<dbReference type="RefSeq" id="WP_345862682.1">
    <property type="nucleotide sequence ID" value="NZ_JBDIMF010000001.1"/>
</dbReference>
<evidence type="ECO:0000313" key="6">
    <source>
        <dbReference type="Proteomes" id="UP001404104"/>
    </source>
</evidence>
<dbReference type="SUPFAM" id="SSF54637">
    <property type="entry name" value="Thioesterase/thiol ester dehydrase-isomerase"/>
    <property type="match status" value="2"/>
</dbReference>
<accession>A0ABU9XN45</accession>
<dbReference type="Proteomes" id="UP001404104">
    <property type="component" value="Unassembled WGS sequence"/>
</dbReference>
<dbReference type="CDD" id="cd03444">
    <property type="entry name" value="Thioesterase_II_repeat1"/>
    <property type="match status" value="1"/>
</dbReference>
<dbReference type="InterPro" id="IPR029069">
    <property type="entry name" value="HotDog_dom_sf"/>
</dbReference>
<evidence type="ECO:0000256" key="2">
    <source>
        <dbReference type="ARBA" id="ARBA00022801"/>
    </source>
</evidence>
<dbReference type="EMBL" id="JBDIMF010000001">
    <property type="protein sequence ID" value="MEN2785249.1"/>
    <property type="molecule type" value="Genomic_DNA"/>
</dbReference>
<protein>
    <submittedName>
        <fullName evidence="5">Acyl-CoA thioesterase II</fullName>
    </submittedName>
</protein>
<dbReference type="InterPro" id="IPR025652">
    <property type="entry name" value="TesB_C"/>
</dbReference>
<dbReference type="Gene3D" id="2.40.160.210">
    <property type="entry name" value="Acyl-CoA thioesterase, double hotdog domain"/>
    <property type="match status" value="1"/>
</dbReference>
<dbReference type="CDD" id="cd03445">
    <property type="entry name" value="Thioesterase_II_repeat2"/>
    <property type="match status" value="1"/>
</dbReference>
<keyword evidence="2" id="KW-0378">Hydrolase</keyword>
<evidence type="ECO:0000313" key="5">
    <source>
        <dbReference type="EMBL" id="MEN2785249.1"/>
    </source>
</evidence>
<comment type="caution">
    <text evidence="5">The sequence shown here is derived from an EMBL/GenBank/DDBJ whole genome shotgun (WGS) entry which is preliminary data.</text>
</comment>
<keyword evidence="6" id="KW-1185">Reference proteome</keyword>
<organism evidence="5 6">
    <name type="scientific">Sphingomonas qilianensis</name>
    <dbReference type="NCBI Taxonomy" id="1736690"/>
    <lineage>
        <taxon>Bacteria</taxon>
        <taxon>Pseudomonadati</taxon>
        <taxon>Pseudomonadota</taxon>
        <taxon>Alphaproteobacteria</taxon>
        <taxon>Sphingomonadales</taxon>
        <taxon>Sphingomonadaceae</taxon>
        <taxon>Sphingomonas</taxon>
    </lineage>
</organism>
<dbReference type="InterPro" id="IPR049449">
    <property type="entry name" value="TesB_ACOT8-like_N"/>
</dbReference>
<dbReference type="Pfam" id="PF13622">
    <property type="entry name" value="4HBT_3"/>
    <property type="match status" value="1"/>
</dbReference>
<gene>
    <name evidence="5" type="ORF">ABC969_02310</name>
</gene>
<evidence type="ECO:0000259" key="4">
    <source>
        <dbReference type="Pfam" id="PF13622"/>
    </source>
</evidence>
<feature type="domain" description="Acyl-CoA thioesterase 2 C-terminal" evidence="3">
    <location>
        <begin position="160"/>
        <end position="287"/>
    </location>
</feature>
<name>A0ABU9XN45_9SPHN</name>
<dbReference type="InterPro" id="IPR003703">
    <property type="entry name" value="Acyl_CoA_thio"/>
</dbReference>
<sequence>MTELPSPAALAADLCDLLDIEELDTDLYRGKRGKDGFGRVFGGQVIAQALQAAQRSTEAPKIAHSLHANFMRPGNEDFPILYRVVRDFEGKSFATRRVIALQKGQPILTLTCSLQTPEEGLHHQDTMPDAPPPDALQPDTELRAAMADRVPERFRRTFLKPRPIEIRPVSPRSWLDPVKSAPRQQSWFRICSAVGDDPVLHRAILAYASDMSLLGTGTLPHGINWLTHNLQTASLDHALWLHAPFRADQWLLYACDSPWAGHARSFNRGQIFTQDGRLVASVAQEGLMRLRQ</sequence>
<dbReference type="PANTHER" id="PTHR11066">
    <property type="entry name" value="ACYL-COA THIOESTERASE"/>
    <property type="match status" value="1"/>
</dbReference>
<reference evidence="5 6" key="1">
    <citation type="submission" date="2024-05" db="EMBL/GenBank/DDBJ databases">
        <authorList>
            <person name="Liu Q."/>
            <person name="Xin Y.-H."/>
        </authorList>
    </citation>
    <scope>NUCLEOTIDE SEQUENCE [LARGE SCALE GENOMIC DNA]</scope>
    <source>
        <strain evidence="5 6">CGMCC 1.15349</strain>
    </source>
</reference>
<proteinExistence type="inferred from homology"/>
<feature type="domain" description="Acyl-CoA thioesterase-like N-terminal HotDog" evidence="4">
    <location>
        <begin position="38"/>
        <end position="114"/>
    </location>
</feature>
<dbReference type="Pfam" id="PF02551">
    <property type="entry name" value="Acyl_CoA_thio"/>
    <property type="match status" value="1"/>
</dbReference>
<dbReference type="PANTHER" id="PTHR11066:SF34">
    <property type="entry name" value="ACYL-COENZYME A THIOESTERASE 8"/>
    <property type="match status" value="1"/>
</dbReference>
<evidence type="ECO:0000259" key="3">
    <source>
        <dbReference type="Pfam" id="PF02551"/>
    </source>
</evidence>
<dbReference type="InterPro" id="IPR042171">
    <property type="entry name" value="Acyl-CoA_hotdog"/>
</dbReference>
<evidence type="ECO:0000256" key="1">
    <source>
        <dbReference type="ARBA" id="ARBA00006538"/>
    </source>
</evidence>
<comment type="similarity">
    <text evidence="1">Belongs to the C/M/P thioester hydrolase family.</text>
</comment>